<dbReference type="EMBL" id="JAHWGI010001433">
    <property type="protein sequence ID" value="KAK3931969.1"/>
    <property type="molecule type" value="Genomic_DNA"/>
</dbReference>
<feature type="compositionally biased region" description="Low complexity" evidence="1">
    <location>
        <begin position="42"/>
        <end position="59"/>
    </location>
</feature>
<sequence length="288" mass="32467">MKHENGVVICGFADQVVEIVHGLYGDRRSVRGENNRSRGLRRGISSRSSGFTRGFQRGFQGTARGSRRGFQGSTRGSRRGFQPRGGNFNRRRILSRGRVTKYKWRGGRSLHHGKGYRSDVPCPELLVALRMVKSVENDVNGWFLLCQGGLTSQSLRDALVRTFIDFERKDVLVMIGTNDLLQDVPCPVILSNIDAVLQELCRKKVGEIYLCNVAAIPKVLENCPDELLALNEKLMERNSLENSVNVIDCSAVFMVDGGFNEMKMKWVFYRNLLVPNICSLNHKSFPEV</sequence>
<feature type="region of interest" description="Disordered" evidence="1">
    <location>
        <begin position="30"/>
        <end position="88"/>
    </location>
</feature>
<dbReference type="Gene3D" id="3.40.50.1110">
    <property type="entry name" value="SGNH hydrolase"/>
    <property type="match status" value="1"/>
</dbReference>
<dbReference type="InterPro" id="IPR036514">
    <property type="entry name" value="SGNH_hydro_sf"/>
</dbReference>
<protein>
    <submittedName>
        <fullName evidence="2">Glucan endo-1,3-beta-glucosidase 1</fullName>
    </submittedName>
</protein>
<accession>A0AAE1LV88</accession>
<dbReference type="Proteomes" id="UP001219518">
    <property type="component" value="Unassembled WGS sequence"/>
</dbReference>
<evidence type="ECO:0000256" key="1">
    <source>
        <dbReference type="SAM" id="MobiDB-lite"/>
    </source>
</evidence>
<reference evidence="2" key="2">
    <citation type="journal article" date="2023" name="BMC Genomics">
        <title>Pest status, molecular evolution, and epigenetic factors derived from the genome assembly of Frankliniella fusca, a thysanopteran phytovirus vector.</title>
        <authorList>
            <person name="Catto M.A."/>
            <person name="Labadie P.E."/>
            <person name="Jacobson A.L."/>
            <person name="Kennedy G.G."/>
            <person name="Srinivasan R."/>
            <person name="Hunt B.G."/>
        </authorList>
    </citation>
    <scope>NUCLEOTIDE SEQUENCE</scope>
    <source>
        <strain evidence="2">PL_HMW_Pooled</strain>
    </source>
</reference>
<gene>
    <name evidence="2" type="ORF">KUF71_001342</name>
</gene>
<evidence type="ECO:0000313" key="3">
    <source>
        <dbReference type="Proteomes" id="UP001219518"/>
    </source>
</evidence>
<comment type="caution">
    <text evidence="2">The sequence shown here is derived from an EMBL/GenBank/DDBJ whole genome shotgun (WGS) entry which is preliminary data.</text>
</comment>
<dbReference type="SUPFAM" id="SSF52266">
    <property type="entry name" value="SGNH hydrolase"/>
    <property type="match status" value="1"/>
</dbReference>
<evidence type="ECO:0000313" key="2">
    <source>
        <dbReference type="EMBL" id="KAK3931969.1"/>
    </source>
</evidence>
<organism evidence="2 3">
    <name type="scientific">Frankliniella fusca</name>
    <dbReference type="NCBI Taxonomy" id="407009"/>
    <lineage>
        <taxon>Eukaryota</taxon>
        <taxon>Metazoa</taxon>
        <taxon>Ecdysozoa</taxon>
        <taxon>Arthropoda</taxon>
        <taxon>Hexapoda</taxon>
        <taxon>Insecta</taxon>
        <taxon>Pterygota</taxon>
        <taxon>Neoptera</taxon>
        <taxon>Paraneoptera</taxon>
        <taxon>Thysanoptera</taxon>
        <taxon>Terebrantia</taxon>
        <taxon>Thripoidea</taxon>
        <taxon>Thripidae</taxon>
        <taxon>Frankliniella</taxon>
    </lineage>
</organism>
<dbReference type="AlphaFoldDB" id="A0AAE1LV88"/>
<reference evidence="2" key="1">
    <citation type="submission" date="2021-07" db="EMBL/GenBank/DDBJ databases">
        <authorList>
            <person name="Catto M.A."/>
            <person name="Jacobson A."/>
            <person name="Kennedy G."/>
            <person name="Labadie P."/>
            <person name="Hunt B.G."/>
            <person name="Srinivasan R."/>
        </authorList>
    </citation>
    <scope>NUCLEOTIDE SEQUENCE</scope>
    <source>
        <strain evidence="2">PL_HMW_Pooled</strain>
        <tissue evidence="2">Head</tissue>
    </source>
</reference>
<keyword evidence="3" id="KW-1185">Reference proteome</keyword>
<name>A0AAE1LV88_9NEOP</name>
<proteinExistence type="predicted"/>